<dbReference type="Proteomes" id="UP001549320">
    <property type="component" value="Unassembled WGS sequence"/>
</dbReference>
<evidence type="ECO:0000313" key="1">
    <source>
        <dbReference type="EMBL" id="MET4579461.1"/>
    </source>
</evidence>
<gene>
    <name evidence="1" type="ORF">ABIE13_004589</name>
</gene>
<protein>
    <submittedName>
        <fullName evidence="1">Uncharacterized protein</fullName>
    </submittedName>
</protein>
<sequence>MNAANISPIDYTADQDGMIPGERARARVRTRLEFRAGDGPLIAIEPDYAIELERAEQSMVMSWQEDGQPMNAAIPLVEFNEFIGTGKLIIEA</sequence>
<dbReference type="RefSeq" id="WP_354447567.1">
    <property type="nucleotide sequence ID" value="NZ_JBEPSH010000009.1"/>
</dbReference>
<dbReference type="EMBL" id="JBEPSH010000009">
    <property type="protein sequence ID" value="MET4579461.1"/>
    <property type="molecule type" value="Genomic_DNA"/>
</dbReference>
<proteinExistence type="predicted"/>
<comment type="caution">
    <text evidence="1">The sequence shown here is derived from an EMBL/GenBank/DDBJ whole genome shotgun (WGS) entry which is preliminary data.</text>
</comment>
<organism evidence="1 2">
    <name type="scientific">Ottowia thiooxydans</name>
    <dbReference type="NCBI Taxonomy" id="219182"/>
    <lineage>
        <taxon>Bacteria</taxon>
        <taxon>Pseudomonadati</taxon>
        <taxon>Pseudomonadota</taxon>
        <taxon>Betaproteobacteria</taxon>
        <taxon>Burkholderiales</taxon>
        <taxon>Comamonadaceae</taxon>
        <taxon>Ottowia</taxon>
    </lineage>
</organism>
<reference evidence="1 2" key="1">
    <citation type="submission" date="2024-06" db="EMBL/GenBank/DDBJ databases">
        <title>Sorghum-associated microbial communities from plants grown in Nebraska, USA.</title>
        <authorList>
            <person name="Schachtman D."/>
        </authorList>
    </citation>
    <scope>NUCLEOTIDE SEQUENCE [LARGE SCALE GENOMIC DNA]</scope>
    <source>
        <strain evidence="1 2">2709</strain>
    </source>
</reference>
<keyword evidence="2" id="KW-1185">Reference proteome</keyword>
<evidence type="ECO:0000313" key="2">
    <source>
        <dbReference type="Proteomes" id="UP001549320"/>
    </source>
</evidence>
<name>A0ABV2QEJ7_9BURK</name>
<accession>A0ABV2QEJ7</accession>